<name>A0A940PA59_9ENTE</name>
<dbReference type="EMBL" id="JAEEGA010000005">
    <property type="protein sequence ID" value="MBP1041259.1"/>
    <property type="molecule type" value="Genomic_DNA"/>
</dbReference>
<organism evidence="1 2">
    <name type="scientific">Vagococcus allomyrinae</name>
    <dbReference type="NCBI Taxonomy" id="2794353"/>
    <lineage>
        <taxon>Bacteria</taxon>
        <taxon>Bacillati</taxon>
        <taxon>Bacillota</taxon>
        <taxon>Bacilli</taxon>
        <taxon>Lactobacillales</taxon>
        <taxon>Enterococcaceae</taxon>
        <taxon>Vagococcus</taxon>
    </lineage>
</organism>
<accession>A0A940PA59</accession>
<dbReference type="Proteomes" id="UP000674938">
    <property type="component" value="Unassembled WGS sequence"/>
</dbReference>
<protein>
    <submittedName>
        <fullName evidence="1">Uncharacterized protein</fullName>
    </submittedName>
</protein>
<dbReference type="AlphaFoldDB" id="A0A940PA59"/>
<comment type="caution">
    <text evidence="1">The sequence shown here is derived from an EMBL/GenBank/DDBJ whole genome shotgun (WGS) entry which is preliminary data.</text>
</comment>
<keyword evidence="2" id="KW-1185">Reference proteome</keyword>
<gene>
    <name evidence="1" type="ORF">I6N95_09595</name>
</gene>
<dbReference type="RefSeq" id="WP_209527032.1">
    <property type="nucleotide sequence ID" value="NZ_JAEEGA010000005.1"/>
</dbReference>
<proteinExistence type="predicted"/>
<sequence length="53" mass="6158">MAKNESQKKSRTYTDAEVDVIVKQKLARVQKQLESKKEMGKIMKVTVTIDFEK</sequence>
<evidence type="ECO:0000313" key="1">
    <source>
        <dbReference type="EMBL" id="MBP1041259.1"/>
    </source>
</evidence>
<reference evidence="1" key="1">
    <citation type="submission" date="2020-12" db="EMBL/GenBank/DDBJ databases">
        <title>Vagococcus allomyrinae sp. nov. and Enterococcus lavae sp. nov., isolated from the larvae of Allomyrina dichotoma.</title>
        <authorList>
            <person name="Lee S.D."/>
        </authorList>
    </citation>
    <scope>NUCLEOTIDE SEQUENCE</scope>
    <source>
        <strain evidence="1">BWB3-3</strain>
    </source>
</reference>
<evidence type="ECO:0000313" key="2">
    <source>
        <dbReference type="Proteomes" id="UP000674938"/>
    </source>
</evidence>